<dbReference type="NCBIfam" id="NF000996">
    <property type="entry name" value="PRK00105.1"/>
    <property type="match status" value="1"/>
</dbReference>
<dbReference type="SUPFAM" id="SSF52733">
    <property type="entry name" value="Nicotinate mononucleotide:5,6-dimethylbenzimidazole phosphoribosyltransferase (CobT)"/>
    <property type="match status" value="1"/>
</dbReference>
<dbReference type="RefSeq" id="WP_243863543.1">
    <property type="nucleotide sequence ID" value="NZ_BAAAOO010000007.1"/>
</dbReference>
<dbReference type="Proteomes" id="UP000749311">
    <property type="component" value="Unassembled WGS sequence"/>
</dbReference>
<evidence type="ECO:0000256" key="2">
    <source>
        <dbReference type="ARBA" id="ARBA00005049"/>
    </source>
</evidence>
<comment type="catalytic activity">
    <reaction evidence="10 11">
        <text>5,6-dimethylbenzimidazole + nicotinate beta-D-ribonucleotide = alpha-ribazole 5'-phosphate + nicotinate + H(+)</text>
        <dbReference type="Rhea" id="RHEA:11196"/>
        <dbReference type="ChEBI" id="CHEBI:15378"/>
        <dbReference type="ChEBI" id="CHEBI:15890"/>
        <dbReference type="ChEBI" id="CHEBI:32544"/>
        <dbReference type="ChEBI" id="CHEBI:57502"/>
        <dbReference type="ChEBI" id="CHEBI:57918"/>
        <dbReference type="EC" id="2.4.2.21"/>
    </reaction>
</comment>
<evidence type="ECO:0000256" key="4">
    <source>
        <dbReference type="ARBA" id="ARBA00011991"/>
    </source>
</evidence>
<dbReference type="PANTHER" id="PTHR43463">
    <property type="entry name" value="NICOTINATE-NUCLEOTIDE--DIMETHYLBENZIMIDAZOLE PHOSPHORIBOSYLTRANSFERASE"/>
    <property type="match status" value="1"/>
</dbReference>
<dbReference type="InterPro" id="IPR023195">
    <property type="entry name" value="Nict_dMeBzImd_PRibTrfase_N"/>
</dbReference>
<protein>
    <recommendedName>
        <fullName evidence="5 11">Nicotinate-nucleotide--dimethylbenzimidazole phosphoribosyltransferase</fullName>
        <shortName evidence="11">NN:DBI PRT</shortName>
        <ecNumber evidence="4 11">2.4.2.21</ecNumber>
    </recommendedName>
    <alternativeName>
        <fullName evidence="9 11">N(1)-alpha-phosphoribosyltransferase</fullName>
    </alternativeName>
</protein>
<dbReference type="HAMAP" id="MF_00230">
    <property type="entry name" value="CobT"/>
    <property type="match status" value="1"/>
</dbReference>
<comment type="pathway">
    <text evidence="2 11">Nucleoside biosynthesis; alpha-ribazole biosynthesis; alpha-ribazole from 5,6-dimethylbenzimidazole: step 1/2.</text>
</comment>
<name>A0ABX0SJY6_9ACTN</name>
<dbReference type="InterPro" id="IPR017846">
    <property type="entry name" value="Nict_dMeBzImd_PRibTrfase_bact"/>
</dbReference>
<dbReference type="InterPro" id="IPR036087">
    <property type="entry name" value="Nict_dMeBzImd_PRibTrfase_sf"/>
</dbReference>
<dbReference type="InterPro" id="IPR003200">
    <property type="entry name" value="Nict_dMeBzImd_PRibTrfase"/>
</dbReference>
<evidence type="ECO:0000313" key="13">
    <source>
        <dbReference type="Proteomes" id="UP000749311"/>
    </source>
</evidence>
<dbReference type="NCBIfam" id="TIGR03160">
    <property type="entry name" value="cobT_DBIPRT"/>
    <property type="match status" value="1"/>
</dbReference>
<comment type="similarity">
    <text evidence="3 11">Belongs to the CobT family.</text>
</comment>
<evidence type="ECO:0000256" key="9">
    <source>
        <dbReference type="ARBA" id="ARBA00030686"/>
    </source>
</evidence>
<evidence type="ECO:0000256" key="11">
    <source>
        <dbReference type="HAMAP-Rule" id="MF_00230"/>
    </source>
</evidence>
<evidence type="ECO:0000256" key="7">
    <source>
        <dbReference type="ARBA" id="ARBA00022676"/>
    </source>
</evidence>
<organism evidence="12 13">
    <name type="scientific">Brooklawnia cerclae</name>
    <dbReference type="NCBI Taxonomy" id="349934"/>
    <lineage>
        <taxon>Bacteria</taxon>
        <taxon>Bacillati</taxon>
        <taxon>Actinomycetota</taxon>
        <taxon>Actinomycetes</taxon>
        <taxon>Propionibacteriales</taxon>
        <taxon>Propionibacteriaceae</taxon>
        <taxon>Brooklawnia</taxon>
    </lineage>
</organism>
<accession>A0ABX0SJY6</accession>
<proteinExistence type="inferred from homology"/>
<dbReference type="Gene3D" id="3.40.50.10210">
    <property type="match status" value="1"/>
</dbReference>
<dbReference type="PANTHER" id="PTHR43463:SF1">
    <property type="entry name" value="NICOTINATE-NUCLEOTIDE--DIMETHYLBENZIMIDAZOLE PHOSPHORIBOSYLTRANSFERASE"/>
    <property type="match status" value="1"/>
</dbReference>
<feature type="active site" description="Proton acceptor" evidence="11">
    <location>
        <position position="324"/>
    </location>
</feature>
<reference evidence="12 13" key="1">
    <citation type="submission" date="2020-02" db="EMBL/GenBank/DDBJ databases">
        <title>Sequencing the genomes of 1000 actinobacteria strains.</title>
        <authorList>
            <person name="Klenk H.-P."/>
        </authorList>
    </citation>
    <scope>NUCLEOTIDE SEQUENCE [LARGE SCALE GENOMIC DNA]</scope>
    <source>
        <strain evidence="12 13">DSM 19609</strain>
    </source>
</reference>
<keyword evidence="6 11" id="KW-0169">Cobalamin biosynthesis</keyword>
<dbReference type="CDD" id="cd02439">
    <property type="entry name" value="DMB-PRT_CobT"/>
    <property type="match status" value="1"/>
</dbReference>
<gene>
    <name evidence="11" type="primary">cobT</name>
    <name evidence="12" type="ORF">FB473_002268</name>
</gene>
<keyword evidence="7 11" id="KW-0328">Glycosyltransferase</keyword>
<dbReference type="EMBL" id="JAAMOZ010000001">
    <property type="protein sequence ID" value="NIH57623.1"/>
    <property type="molecule type" value="Genomic_DNA"/>
</dbReference>
<dbReference type="Gene3D" id="1.10.1610.10">
    <property type="match status" value="1"/>
</dbReference>
<sequence length="358" mass="35791">MTLAATSLLSTTLHAVRPVDEQVRIAAQQRQAQLTKPEGSLGLLEAIGNQLAAIHGAVPAPVPSHGVLGVFAADHGVYDQGITPWPQEVTVQMLVNICYGGASVNALAPETGTQVWPIDVGVAAPVPDAPGLRRMRVRSGSDDFTRGPAMSRDEARTGLEAGISVAQEAVAGGADILLTGEVGLGNTTVAAAVIAAMTGSDPAATTGRGAGADEAMLARKVDAVHRAIAVNRPDPADPLGVLSQVGGLDIAGMAGLMIGGAAAGVPVVLDGVISCAAALIAVGLAPEVRGYLFAGHNGREPGIRVALDALGLPALVDLGLRLGEGSGALVALPIVRSGARILKDMATFAEAGVSGKSA</sequence>
<evidence type="ECO:0000256" key="3">
    <source>
        <dbReference type="ARBA" id="ARBA00007110"/>
    </source>
</evidence>
<evidence type="ECO:0000313" key="12">
    <source>
        <dbReference type="EMBL" id="NIH57623.1"/>
    </source>
</evidence>
<dbReference type="GO" id="GO:0008939">
    <property type="term" value="F:nicotinate-nucleotide-dimethylbenzimidazole phosphoribosyltransferase activity"/>
    <property type="evidence" value="ECO:0007669"/>
    <property type="project" value="UniProtKB-EC"/>
</dbReference>
<keyword evidence="13" id="KW-1185">Reference proteome</keyword>
<evidence type="ECO:0000256" key="10">
    <source>
        <dbReference type="ARBA" id="ARBA00047340"/>
    </source>
</evidence>
<evidence type="ECO:0000256" key="6">
    <source>
        <dbReference type="ARBA" id="ARBA00022573"/>
    </source>
</evidence>
<comment type="caution">
    <text evidence="12">The sequence shown here is derived from an EMBL/GenBank/DDBJ whole genome shotgun (WGS) entry which is preliminary data.</text>
</comment>
<dbReference type="Pfam" id="PF02277">
    <property type="entry name" value="DBI_PRT"/>
    <property type="match status" value="1"/>
</dbReference>
<keyword evidence="8 11" id="KW-0808">Transferase</keyword>
<evidence type="ECO:0000256" key="8">
    <source>
        <dbReference type="ARBA" id="ARBA00022679"/>
    </source>
</evidence>
<evidence type="ECO:0000256" key="1">
    <source>
        <dbReference type="ARBA" id="ARBA00002197"/>
    </source>
</evidence>
<comment type="function">
    <text evidence="1 11">Catalyzes the synthesis of alpha-ribazole-5'-phosphate from nicotinate mononucleotide (NAMN) and 5,6-dimethylbenzimidazole (DMB).</text>
</comment>
<evidence type="ECO:0000256" key="5">
    <source>
        <dbReference type="ARBA" id="ARBA00015486"/>
    </source>
</evidence>
<dbReference type="EC" id="2.4.2.21" evidence="4 11"/>